<dbReference type="PRINTS" id="PR00420">
    <property type="entry name" value="RNGMNOXGNASE"/>
</dbReference>
<evidence type="ECO:0000256" key="5">
    <source>
        <dbReference type="ARBA" id="ARBA00023033"/>
    </source>
</evidence>
<organism evidence="7 8">
    <name type="scientific">Amycolatopsis minnesotensis</name>
    <dbReference type="NCBI Taxonomy" id="337894"/>
    <lineage>
        <taxon>Bacteria</taxon>
        <taxon>Bacillati</taxon>
        <taxon>Actinomycetota</taxon>
        <taxon>Actinomycetes</taxon>
        <taxon>Pseudonocardiales</taxon>
        <taxon>Pseudonocardiaceae</taxon>
        <taxon>Amycolatopsis</taxon>
    </lineage>
</organism>
<evidence type="ECO:0000313" key="7">
    <source>
        <dbReference type="EMBL" id="GAA1950399.1"/>
    </source>
</evidence>
<feature type="domain" description="FAD-binding" evidence="6">
    <location>
        <begin position="3"/>
        <end position="330"/>
    </location>
</feature>
<dbReference type="InterPro" id="IPR050493">
    <property type="entry name" value="FAD-dep_Monooxygenase_BioMet"/>
</dbReference>
<reference evidence="7 8" key="1">
    <citation type="journal article" date="2019" name="Int. J. Syst. Evol. Microbiol.">
        <title>The Global Catalogue of Microorganisms (GCM) 10K type strain sequencing project: providing services to taxonomists for standard genome sequencing and annotation.</title>
        <authorList>
            <consortium name="The Broad Institute Genomics Platform"/>
            <consortium name="The Broad Institute Genome Sequencing Center for Infectious Disease"/>
            <person name="Wu L."/>
            <person name="Ma J."/>
        </authorList>
    </citation>
    <scope>NUCLEOTIDE SEQUENCE [LARGE SCALE GENOMIC DNA]</scope>
    <source>
        <strain evidence="7 8">JCM 14545</strain>
    </source>
</reference>
<comment type="cofactor">
    <cofactor evidence="1">
        <name>FAD</name>
        <dbReference type="ChEBI" id="CHEBI:57692"/>
    </cofactor>
</comment>
<dbReference type="Pfam" id="PF01494">
    <property type="entry name" value="FAD_binding_3"/>
    <property type="match status" value="1"/>
</dbReference>
<dbReference type="SUPFAM" id="SSF51905">
    <property type="entry name" value="FAD/NAD(P)-binding domain"/>
    <property type="match status" value="1"/>
</dbReference>
<dbReference type="Gene3D" id="3.50.50.60">
    <property type="entry name" value="FAD/NAD(P)-binding domain"/>
    <property type="match status" value="1"/>
</dbReference>
<keyword evidence="3" id="KW-0274">FAD</keyword>
<dbReference type="Proteomes" id="UP001501116">
    <property type="component" value="Unassembled WGS sequence"/>
</dbReference>
<keyword evidence="8" id="KW-1185">Reference proteome</keyword>
<keyword evidence="2" id="KW-0285">Flavoprotein</keyword>
<gene>
    <name evidence="7" type="ORF">GCM10009754_18840</name>
</gene>
<accession>A0ABN2QDW5</accession>
<evidence type="ECO:0000259" key="6">
    <source>
        <dbReference type="Pfam" id="PF01494"/>
    </source>
</evidence>
<name>A0ABN2QDW5_9PSEU</name>
<evidence type="ECO:0000256" key="4">
    <source>
        <dbReference type="ARBA" id="ARBA00023002"/>
    </source>
</evidence>
<dbReference type="GO" id="GO:0004497">
    <property type="term" value="F:monooxygenase activity"/>
    <property type="evidence" value="ECO:0007669"/>
    <property type="project" value="UniProtKB-KW"/>
</dbReference>
<dbReference type="InterPro" id="IPR002938">
    <property type="entry name" value="FAD-bd"/>
</dbReference>
<evidence type="ECO:0000256" key="2">
    <source>
        <dbReference type="ARBA" id="ARBA00022630"/>
    </source>
</evidence>
<dbReference type="EMBL" id="BAAANN010000006">
    <property type="protein sequence ID" value="GAA1950399.1"/>
    <property type="molecule type" value="Genomic_DNA"/>
</dbReference>
<evidence type="ECO:0000256" key="3">
    <source>
        <dbReference type="ARBA" id="ARBA00022827"/>
    </source>
</evidence>
<keyword evidence="5 7" id="KW-0503">Monooxygenase</keyword>
<keyword evidence="4" id="KW-0560">Oxidoreductase</keyword>
<evidence type="ECO:0000313" key="8">
    <source>
        <dbReference type="Proteomes" id="UP001501116"/>
    </source>
</evidence>
<dbReference type="InterPro" id="IPR036188">
    <property type="entry name" value="FAD/NAD-bd_sf"/>
</dbReference>
<proteinExistence type="predicted"/>
<comment type="caution">
    <text evidence="7">The sequence shown here is derived from an EMBL/GenBank/DDBJ whole genome shotgun (WGS) entry which is preliminary data.</text>
</comment>
<dbReference type="PANTHER" id="PTHR13789">
    <property type="entry name" value="MONOOXYGENASE"/>
    <property type="match status" value="1"/>
</dbReference>
<dbReference type="PANTHER" id="PTHR13789:SF318">
    <property type="entry name" value="GERANYLGERANYL DIPHOSPHATE REDUCTASE"/>
    <property type="match status" value="1"/>
</dbReference>
<sequence>MGRVIIAGAGIVGLSTALSARRAGFEVAVRERAPRIRETGAVLGVWPHTIRELERLGLGPRLAEIKAERSFVRYRDFSGTEFATTGMPPARTVHRARLSALLASAVGEDDLRTGKELVDYVEDRDGVTVHYADGDHERADLLVGADGLNSRVRAILNPGSGSRHQGGHHVWRAVLPFDGELGEGCPVLGRDRTRGTLTRLADGSCCWVIAQFGTSTSATMNSKEEALARVPNLHDGTWPFALREAVLATPEDSVLHSRVAVVPAISRWASGRVVLAGDAAHAMSPHIGSGASLGIEDARVLGDCLGGAGIAPALAAYQDDRLDRYRQVRRHANTMAAAPTPLSYVERFAAYLNWLHNSRTRPATCLPHPVRA</sequence>
<evidence type="ECO:0000256" key="1">
    <source>
        <dbReference type="ARBA" id="ARBA00001974"/>
    </source>
</evidence>
<dbReference type="RefSeq" id="WP_344415717.1">
    <property type="nucleotide sequence ID" value="NZ_BAAANN010000006.1"/>
</dbReference>
<protein>
    <submittedName>
        <fullName evidence="7">FAD-dependent monooxygenase</fullName>
    </submittedName>
</protein>